<evidence type="ECO:0000313" key="2">
    <source>
        <dbReference type="EMBL" id="GBR45484.1"/>
    </source>
</evidence>
<reference evidence="2" key="1">
    <citation type="submission" date="2013-04" db="EMBL/GenBank/DDBJ databases">
        <title>The genome sequencing project of 58 acetic acid bacteria.</title>
        <authorList>
            <person name="Okamoto-Kainuma A."/>
            <person name="Ishikawa M."/>
            <person name="Umino S."/>
            <person name="Koizumi Y."/>
            <person name="Shiwa Y."/>
            <person name="Yoshikawa H."/>
            <person name="Matsutani M."/>
            <person name="Matsushita K."/>
        </authorList>
    </citation>
    <scope>NUCLEOTIDE SEQUENCE</scope>
    <source>
        <strain evidence="2">NBRC 106556</strain>
    </source>
</reference>
<dbReference type="RefSeq" id="WP_068168401.1">
    <property type="nucleotide sequence ID" value="NZ_BAQB01000008.1"/>
</dbReference>
<comment type="caution">
    <text evidence="2">The sequence shown here is derived from an EMBL/GenBank/DDBJ whole genome shotgun (WGS) entry which is preliminary data.</text>
</comment>
<gene>
    <name evidence="2" type="ORF">AA106556_0783</name>
</gene>
<feature type="transmembrane region" description="Helical" evidence="1">
    <location>
        <begin position="65"/>
        <end position="89"/>
    </location>
</feature>
<dbReference type="Proteomes" id="UP001062443">
    <property type="component" value="Unassembled WGS sequence"/>
</dbReference>
<evidence type="ECO:0000313" key="3">
    <source>
        <dbReference type="Proteomes" id="UP001062443"/>
    </source>
</evidence>
<accession>A0ABQ0QI01</accession>
<protein>
    <submittedName>
        <fullName evidence="2">Uncharacterized protein</fullName>
    </submittedName>
</protein>
<keyword evidence="3" id="KW-1185">Reference proteome</keyword>
<feature type="transmembrane region" description="Helical" evidence="1">
    <location>
        <begin position="29"/>
        <end position="53"/>
    </location>
</feature>
<keyword evidence="1" id="KW-1133">Transmembrane helix</keyword>
<feature type="transmembrane region" description="Helical" evidence="1">
    <location>
        <begin position="109"/>
        <end position="136"/>
    </location>
</feature>
<keyword evidence="1" id="KW-0812">Transmembrane</keyword>
<organism evidence="2 3">
    <name type="scientific">Neokomagataea tanensis NBRC 106556</name>
    <dbReference type="NCBI Taxonomy" id="1223519"/>
    <lineage>
        <taxon>Bacteria</taxon>
        <taxon>Pseudomonadati</taxon>
        <taxon>Pseudomonadota</taxon>
        <taxon>Alphaproteobacteria</taxon>
        <taxon>Acetobacterales</taxon>
        <taxon>Acetobacteraceae</taxon>
        <taxon>Neokomagataea</taxon>
    </lineage>
</organism>
<sequence>MKPLELGQEVLSAQGQILSRTALRVARRAAFGVVALTFLFFFVIALHGLLWALCLDVAGLSHVKAALCVLGFDFFFIVLFGALAAWSIPDLVTIEARIRRDRKLMELKQAIALSTLTGILLGPVGRGTAGGVFSLFKKILRRKG</sequence>
<keyword evidence="1" id="KW-0472">Membrane</keyword>
<dbReference type="EMBL" id="BAQB01000008">
    <property type="protein sequence ID" value="GBR45484.1"/>
    <property type="molecule type" value="Genomic_DNA"/>
</dbReference>
<proteinExistence type="predicted"/>
<evidence type="ECO:0000256" key="1">
    <source>
        <dbReference type="SAM" id="Phobius"/>
    </source>
</evidence>
<name>A0ABQ0QI01_9PROT</name>